<dbReference type="InterPro" id="IPR050300">
    <property type="entry name" value="GDXG_lipolytic_enzyme"/>
</dbReference>
<reference evidence="3" key="1">
    <citation type="submission" date="2021-06" db="EMBL/GenBank/DDBJ databases">
        <title>Comparative genomics, transcriptomics and evolutionary studies reveal genomic signatures of adaptation to plant cell wall in hemibiotrophic fungi.</title>
        <authorList>
            <consortium name="DOE Joint Genome Institute"/>
            <person name="Baroncelli R."/>
            <person name="Diaz J.F."/>
            <person name="Benocci T."/>
            <person name="Peng M."/>
            <person name="Battaglia E."/>
            <person name="Haridas S."/>
            <person name="Andreopoulos W."/>
            <person name="Labutti K."/>
            <person name="Pangilinan J."/>
            <person name="Floch G.L."/>
            <person name="Makela M.R."/>
            <person name="Henrissat B."/>
            <person name="Grigoriev I.V."/>
            <person name="Crouch J.A."/>
            <person name="De Vries R.P."/>
            <person name="Sukno S.A."/>
            <person name="Thon M.R."/>
        </authorList>
    </citation>
    <scope>NUCLEOTIDE SEQUENCE</scope>
    <source>
        <strain evidence="3">CBS 125086</strain>
    </source>
</reference>
<evidence type="ECO:0000313" key="4">
    <source>
        <dbReference type="Proteomes" id="UP001230504"/>
    </source>
</evidence>
<dbReference type="GeneID" id="85440009"/>
<dbReference type="RefSeq" id="XP_060409068.1">
    <property type="nucleotide sequence ID" value="XM_060555769.1"/>
</dbReference>
<evidence type="ECO:0000256" key="1">
    <source>
        <dbReference type="ARBA" id="ARBA00022801"/>
    </source>
</evidence>
<organism evidence="3 4">
    <name type="scientific">Colletotrichum navitas</name>
    <dbReference type="NCBI Taxonomy" id="681940"/>
    <lineage>
        <taxon>Eukaryota</taxon>
        <taxon>Fungi</taxon>
        <taxon>Dikarya</taxon>
        <taxon>Ascomycota</taxon>
        <taxon>Pezizomycotina</taxon>
        <taxon>Sordariomycetes</taxon>
        <taxon>Hypocreomycetidae</taxon>
        <taxon>Glomerellales</taxon>
        <taxon>Glomerellaceae</taxon>
        <taxon>Colletotrichum</taxon>
        <taxon>Colletotrichum graminicola species complex</taxon>
    </lineage>
</organism>
<dbReference type="Pfam" id="PF07859">
    <property type="entry name" value="Abhydrolase_3"/>
    <property type="match status" value="1"/>
</dbReference>
<accession>A0AAD8UY77</accession>
<dbReference type="SUPFAM" id="SSF53474">
    <property type="entry name" value="alpha/beta-Hydrolases"/>
    <property type="match status" value="1"/>
</dbReference>
<gene>
    <name evidence="3" type="ORF">LY79DRAFT_525749</name>
</gene>
<evidence type="ECO:0000259" key="2">
    <source>
        <dbReference type="Pfam" id="PF07859"/>
    </source>
</evidence>
<feature type="domain" description="Alpha/beta hydrolase fold-3" evidence="2">
    <location>
        <begin position="96"/>
        <end position="326"/>
    </location>
</feature>
<name>A0AAD8UY77_9PEZI</name>
<protein>
    <submittedName>
        <fullName evidence="3">Alpha/Beta hydrolase protein</fullName>
    </submittedName>
</protein>
<dbReference type="Gene3D" id="3.40.50.1820">
    <property type="entry name" value="alpha/beta hydrolase"/>
    <property type="match status" value="1"/>
</dbReference>
<keyword evidence="1 3" id="KW-0378">Hydrolase</keyword>
<dbReference type="Proteomes" id="UP001230504">
    <property type="component" value="Unassembled WGS sequence"/>
</dbReference>
<dbReference type="AlphaFoldDB" id="A0AAD8UY77"/>
<dbReference type="EMBL" id="JAHLJV010000092">
    <property type="protein sequence ID" value="KAK1573446.1"/>
    <property type="molecule type" value="Genomic_DNA"/>
</dbReference>
<keyword evidence="4" id="KW-1185">Reference proteome</keyword>
<dbReference type="InterPro" id="IPR013094">
    <property type="entry name" value="AB_hydrolase_3"/>
</dbReference>
<comment type="caution">
    <text evidence="3">The sequence shown here is derived from an EMBL/GenBank/DDBJ whole genome shotgun (WGS) entry which is preliminary data.</text>
</comment>
<dbReference type="GO" id="GO:0016787">
    <property type="term" value="F:hydrolase activity"/>
    <property type="evidence" value="ECO:0007669"/>
    <property type="project" value="UniProtKB-KW"/>
</dbReference>
<dbReference type="InterPro" id="IPR029058">
    <property type="entry name" value="AB_hydrolase_fold"/>
</dbReference>
<sequence>MAEERTIHQPIHASVRARLDPEYVALHDAIIQYMEPSEARPWDPASRRAPNPLAHTTQKLSPVGRTWDEELLGGGVQARIFVPDGEAPNAAGWPCLVWLHGGGWVNGGLDSENGFLTHVCRCEAVLTRKPSFSPFCSRRLDVRCVVVTINYRHAPEHVYPAAVEDSLAGLKWLLEPATASRLNINTSLVTIGGVSAGGNLAAVVTMKASLAGVAPAPISQLLICPVIDSTATAETGWAASRYVPWLTPGRMGWYQDLYFARPEDRRRWDASPCFAPRDVLARSPPTWLAVAEVDLLTPEGLAYADQLRGAGVDVRTEVYKGATHSVLVLAGVHQISRKLVHDACAWLARGFGSAYDASAAPILSQQE</sequence>
<dbReference type="PANTHER" id="PTHR48081:SF8">
    <property type="entry name" value="ALPHA_BETA HYDROLASE FOLD-3 DOMAIN-CONTAINING PROTEIN-RELATED"/>
    <property type="match status" value="1"/>
</dbReference>
<evidence type="ECO:0000313" key="3">
    <source>
        <dbReference type="EMBL" id="KAK1573446.1"/>
    </source>
</evidence>
<dbReference type="PANTHER" id="PTHR48081">
    <property type="entry name" value="AB HYDROLASE SUPERFAMILY PROTEIN C4A8.06C"/>
    <property type="match status" value="1"/>
</dbReference>
<proteinExistence type="predicted"/>